<evidence type="ECO:0000256" key="4">
    <source>
        <dbReference type="ARBA" id="ARBA00022475"/>
    </source>
</evidence>
<dbReference type="CDD" id="cd06261">
    <property type="entry name" value="TM_PBP2"/>
    <property type="match status" value="1"/>
</dbReference>
<dbReference type="Proteomes" id="UP000198765">
    <property type="component" value="Chromosome I"/>
</dbReference>
<dbReference type="InterPro" id="IPR051789">
    <property type="entry name" value="Bact_Polyamine_Transport"/>
</dbReference>
<dbReference type="RefSeq" id="WP_231920975.1">
    <property type="nucleotide sequence ID" value="NZ_LT594324.1"/>
</dbReference>
<feature type="transmembrane region" description="Helical" evidence="8">
    <location>
        <begin position="135"/>
        <end position="154"/>
    </location>
</feature>
<dbReference type="SUPFAM" id="SSF161098">
    <property type="entry name" value="MetI-like"/>
    <property type="match status" value="1"/>
</dbReference>
<dbReference type="PANTHER" id="PTHR43848:SF2">
    <property type="entry name" value="PUTRESCINE TRANSPORT SYSTEM PERMEASE PROTEIN POTI"/>
    <property type="match status" value="1"/>
</dbReference>
<feature type="transmembrane region" description="Helical" evidence="8">
    <location>
        <begin position="183"/>
        <end position="204"/>
    </location>
</feature>
<feature type="transmembrane region" description="Helical" evidence="8">
    <location>
        <begin position="238"/>
        <end position="256"/>
    </location>
</feature>
<dbReference type="EMBL" id="LT594324">
    <property type="protein sequence ID" value="SBT54725.1"/>
    <property type="molecule type" value="Genomic_DNA"/>
</dbReference>
<comment type="similarity">
    <text evidence="2">Belongs to the binding-protein-dependent transport system permease family. CysTW subfamily.</text>
</comment>
<evidence type="ECO:0000313" key="11">
    <source>
        <dbReference type="Proteomes" id="UP000198765"/>
    </source>
</evidence>
<feature type="transmembrane region" description="Helical" evidence="8">
    <location>
        <begin position="12"/>
        <end position="35"/>
    </location>
</feature>
<dbReference type="Gene3D" id="1.10.3720.10">
    <property type="entry name" value="MetI-like"/>
    <property type="match status" value="1"/>
</dbReference>
<dbReference type="InterPro" id="IPR035906">
    <property type="entry name" value="MetI-like_sf"/>
</dbReference>
<dbReference type="InterPro" id="IPR000515">
    <property type="entry name" value="MetI-like"/>
</dbReference>
<keyword evidence="4" id="KW-1003">Cell membrane</keyword>
<dbReference type="PANTHER" id="PTHR43848">
    <property type="entry name" value="PUTRESCINE TRANSPORT SYSTEM PERMEASE PROTEIN POTI"/>
    <property type="match status" value="1"/>
</dbReference>
<evidence type="ECO:0000259" key="9">
    <source>
        <dbReference type="PROSITE" id="PS50928"/>
    </source>
</evidence>
<gene>
    <name evidence="10" type="ORF">GA0070621_5655</name>
</gene>
<keyword evidence="7 8" id="KW-0472">Membrane</keyword>
<dbReference type="AlphaFoldDB" id="A0A1A9AF44"/>
<evidence type="ECO:0000256" key="7">
    <source>
        <dbReference type="ARBA" id="ARBA00023136"/>
    </source>
</evidence>
<proteinExistence type="inferred from homology"/>
<evidence type="ECO:0000313" key="10">
    <source>
        <dbReference type="EMBL" id="SBT54725.1"/>
    </source>
</evidence>
<reference evidence="10 11" key="1">
    <citation type="submission" date="2016-06" db="EMBL/GenBank/DDBJ databases">
        <authorList>
            <person name="Kjaerup R.B."/>
            <person name="Dalgaard T.S."/>
            <person name="Juul-Madsen H.R."/>
        </authorList>
    </citation>
    <scope>NUCLEOTIDE SEQUENCE [LARGE SCALE GENOMIC DNA]</scope>
    <source>
        <strain evidence="10 11">DSM 45248</strain>
    </source>
</reference>
<feature type="transmembrane region" description="Helical" evidence="8">
    <location>
        <begin position="105"/>
        <end position="129"/>
    </location>
</feature>
<keyword evidence="5 8" id="KW-0812">Transmembrane</keyword>
<keyword evidence="11" id="KW-1185">Reference proteome</keyword>
<feature type="domain" description="ABC transmembrane type-1" evidence="9">
    <location>
        <begin position="67"/>
        <end position="257"/>
    </location>
</feature>
<feature type="transmembrane region" description="Helical" evidence="8">
    <location>
        <begin position="71"/>
        <end position="93"/>
    </location>
</feature>
<accession>A0A1A9AF44</accession>
<name>A0A1A9AF44_9ACTN</name>
<dbReference type="GO" id="GO:0005886">
    <property type="term" value="C:plasma membrane"/>
    <property type="evidence" value="ECO:0007669"/>
    <property type="project" value="UniProtKB-SubCell"/>
</dbReference>
<keyword evidence="3 8" id="KW-0813">Transport</keyword>
<evidence type="ECO:0000256" key="1">
    <source>
        <dbReference type="ARBA" id="ARBA00004651"/>
    </source>
</evidence>
<evidence type="ECO:0000256" key="3">
    <source>
        <dbReference type="ARBA" id="ARBA00022448"/>
    </source>
</evidence>
<dbReference type="Pfam" id="PF00528">
    <property type="entry name" value="BPD_transp_1"/>
    <property type="match status" value="1"/>
</dbReference>
<evidence type="ECO:0000256" key="6">
    <source>
        <dbReference type="ARBA" id="ARBA00022989"/>
    </source>
</evidence>
<protein>
    <submittedName>
        <fullName evidence="10">Spermidine/putrescine transport system permease protein</fullName>
    </submittedName>
</protein>
<organism evidence="10 11">
    <name type="scientific">Micromonospora narathiwatensis</name>
    <dbReference type="NCBI Taxonomy" id="299146"/>
    <lineage>
        <taxon>Bacteria</taxon>
        <taxon>Bacillati</taxon>
        <taxon>Actinomycetota</taxon>
        <taxon>Actinomycetes</taxon>
        <taxon>Micromonosporales</taxon>
        <taxon>Micromonosporaceae</taxon>
        <taxon>Micromonospora</taxon>
    </lineage>
</organism>
<evidence type="ECO:0000256" key="2">
    <source>
        <dbReference type="ARBA" id="ARBA00007069"/>
    </source>
</evidence>
<evidence type="ECO:0000256" key="5">
    <source>
        <dbReference type="ARBA" id="ARBA00022692"/>
    </source>
</evidence>
<evidence type="ECO:0000256" key="8">
    <source>
        <dbReference type="RuleBase" id="RU363032"/>
    </source>
</evidence>
<keyword evidence="6 8" id="KW-1133">Transmembrane helix</keyword>
<dbReference type="PATRIC" id="fig|299146.4.peg.5835"/>
<dbReference type="PROSITE" id="PS50928">
    <property type="entry name" value="ABC_TM1"/>
    <property type="match status" value="1"/>
</dbReference>
<comment type="subcellular location">
    <subcellularLocation>
        <location evidence="1 8">Cell membrane</location>
        <topology evidence="1 8">Multi-pass membrane protein</topology>
    </subcellularLocation>
</comment>
<dbReference type="GO" id="GO:0055085">
    <property type="term" value="P:transmembrane transport"/>
    <property type="evidence" value="ECO:0007669"/>
    <property type="project" value="InterPro"/>
</dbReference>
<sequence>MRLSRWLADRWVMGAALLVLGYLSLPILVVAGLSFNRPASKLSYDFNEFTLDNWKQPCATADMCDAVGRSMLIGLIATLVATVLGTLMAFALVRHGFKGRAGINGLIFLPMATPELVMGTSLLALFVAAGVPQGFWTIVIAHVMFCVSFVVVTVKARLAGMDRRLEEAAMDLYASEWQTFRRITLPLVLPGILAAALLSFSLSFDDFIITNFNAGTTVTFPMYVWGAAQRGIPPQVNVIGTAMFAIALLLVGASSLQGRRARRAALAATVAARPTAKSGS</sequence>